<feature type="region of interest" description="Disordered" evidence="2">
    <location>
        <begin position="365"/>
        <end position="395"/>
    </location>
</feature>
<dbReference type="InterPro" id="IPR001610">
    <property type="entry name" value="PAC"/>
</dbReference>
<evidence type="ECO:0000313" key="6">
    <source>
        <dbReference type="EMBL" id="UQA93632.1"/>
    </source>
</evidence>
<protein>
    <submittedName>
        <fullName evidence="6">Diguanylate cyclase CdgB</fullName>
        <ecNumber evidence="6">2.7.7.65</ecNumber>
    </submittedName>
</protein>
<dbReference type="EC" id="2.7.7.65" evidence="6"/>
<reference evidence="6" key="1">
    <citation type="submission" date="2021-10" db="EMBL/GenBank/DDBJ databases">
        <title>Streptomyces nigrumlapis sp.nov.,an antimicrobial producing actinobacterium isolated from Black Gobi rocks.</title>
        <authorList>
            <person name="Wen Y."/>
            <person name="Zhang W."/>
            <person name="Liu X.G."/>
        </authorList>
    </citation>
    <scope>NUCLEOTIDE SEQUENCE</scope>
    <source>
        <strain evidence="6">ST13-2-2</strain>
    </source>
</reference>
<dbReference type="PROSITE" id="PS50113">
    <property type="entry name" value="PAC"/>
    <property type="match status" value="1"/>
</dbReference>
<dbReference type="SUPFAM" id="SSF55073">
    <property type="entry name" value="Nucleotide cyclase"/>
    <property type="match status" value="1"/>
</dbReference>
<feature type="coiled-coil region" evidence="1">
    <location>
        <begin position="187"/>
        <end position="214"/>
    </location>
</feature>
<gene>
    <name evidence="6" type="primary">cdgB</name>
    <name evidence="6" type="ORF">K9S39_18810</name>
</gene>
<dbReference type="GO" id="GO:0052621">
    <property type="term" value="F:diguanylate cyclase activity"/>
    <property type="evidence" value="ECO:0007669"/>
    <property type="project" value="UniProtKB-EC"/>
</dbReference>
<keyword evidence="1" id="KW-0175">Coiled coil</keyword>
<feature type="domain" description="PAS" evidence="3">
    <location>
        <begin position="211"/>
        <end position="270"/>
    </location>
</feature>
<dbReference type="InterPro" id="IPR003018">
    <property type="entry name" value="GAF"/>
</dbReference>
<dbReference type="InterPro" id="IPR000700">
    <property type="entry name" value="PAS-assoc_C"/>
</dbReference>
<evidence type="ECO:0000259" key="3">
    <source>
        <dbReference type="PROSITE" id="PS50112"/>
    </source>
</evidence>
<dbReference type="RefSeq" id="WP_248864508.1">
    <property type="nucleotide sequence ID" value="NZ_CP086322.1"/>
</dbReference>
<dbReference type="InterPro" id="IPR029016">
    <property type="entry name" value="GAF-like_dom_sf"/>
</dbReference>
<dbReference type="PROSITE" id="PS50887">
    <property type="entry name" value="GGDEF"/>
    <property type="match status" value="1"/>
</dbReference>
<dbReference type="Pfam" id="PF01590">
    <property type="entry name" value="GAF"/>
    <property type="match status" value="1"/>
</dbReference>
<dbReference type="InterPro" id="IPR035965">
    <property type="entry name" value="PAS-like_dom_sf"/>
</dbReference>
<dbReference type="NCBIfam" id="TIGR00254">
    <property type="entry name" value="GGDEF"/>
    <property type="match status" value="1"/>
</dbReference>
<evidence type="ECO:0000256" key="2">
    <source>
        <dbReference type="SAM" id="MobiDB-lite"/>
    </source>
</evidence>
<feature type="compositionally biased region" description="Low complexity" evidence="2">
    <location>
        <begin position="365"/>
        <end position="377"/>
    </location>
</feature>
<dbReference type="SMART" id="SM00086">
    <property type="entry name" value="PAC"/>
    <property type="match status" value="1"/>
</dbReference>
<feature type="domain" description="PAC" evidence="4">
    <location>
        <begin position="282"/>
        <end position="334"/>
    </location>
</feature>
<keyword evidence="6" id="KW-0548">Nucleotidyltransferase</keyword>
<dbReference type="Pfam" id="PF00990">
    <property type="entry name" value="GGDEF"/>
    <property type="match status" value="1"/>
</dbReference>
<dbReference type="SMART" id="SM00091">
    <property type="entry name" value="PAS"/>
    <property type="match status" value="1"/>
</dbReference>
<dbReference type="NCBIfam" id="TIGR00229">
    <property type="entry name" value="sensory_box"/>
    <property type="match status" value="1"/>
</dbReference>
<dbReference type="CDD" id="cd00130">
    <property type="entry name" value="PAS"/>
    <property type="match status" value="1"/>
</dbReference>
<dbReference type="EMBL" id="CP086322">
    <property type="protein sequence ID" value="UQA93632.1"/>
    <property type="molecule type" value="Genomic_DNA"/>
</dbReference>
<accession>A0ABY4M8E6</accession>
<dbReference type="InterPro" id="IPR052155">
    <property type="entry name" value="Biofilm_reg_signaling"/>
</dbReference>
<evidence type="ECO:0000259" key="5">
    <source>
        <dbReference type="PROSITE" id="PS50887"/>
    </source>
</evidence>
<dbReference type="SUPFAM" id="SSF55781">
    <property type="entry name" value="GAF domain-like"/>
    <property type="match status" value="1"/>
</dbReference>
<keyword evidence="7" id="KW-1185">Reference proteome</keyword>
<sequence length="553" mass="59597">METESEPYVRLATLRQLHQVVAELNTARSLADTLQTVADGAVAGLGFELSAVNLVRPDGDLVVAAVAGSAGAEALMAGRVGSRDSWDRRLSMGERWGELVFIPYTEGWVLDDDDVPQWHTAGPAPRFPDEWHPMDRLLAPMYAAPNGGGELLGVISVDRPRNGRRPGAWGQEALQMYAFQAAIAISNARLRANMQRALVRLEREQQALRASEESFRQAFEYAPSGMAVAEMGGDQHGRLLRANDALCRLLGRPASTLRRYSFSDLVHPEDIGTLLRTSAEGGRAELRLARRDSTYVWVSLRNSVVADTADGPRYLLTHVEDIEDRKRHELQLAHRASHDSLTGLPNSAELRARLGARLCSRPPGSAADAYASSGGHADPNSFRPDGTEPFGALDGVDGVGAPFDHHVHTVAPSDGPADDGSKGLAVLFCDLDGFKSINDRFGHHTGDAVLIEVARRLTSGVRDGDTVARLGGDEFVVLADGLGTADAQDLAVRLRNAIIPPIRVDGRAVRVGASFGIGWASCGMTAEEVLASADQRMYVEKRSRSKANRRAAG</sequence>
<dbReference type="InterPro" id="IPR000160">
    <property type="entry name" value="GGDEF_dom"/>
</dbReference>
<dbReference type="SMART" id="SM00267">
    <property type="entry name" value="GGDEF"/>
    <property type="match status" value="1"/>
</dbReference>
<name>A0ABY4M8E6_9ACTN</name>
<dbReference type="InterPro" id="IPR043128">
    <property type="entry name" value="Rev_trsase/Diguanyl_cyclase"/>
</dbReference>
<dbReference type="PROSITE" id="PS50112">
    <property type="entry name" value="PAS"/>
    <property type="match status" value="1"/>
</dbReference>
<dbReference type="PANTHER" id="PTHR44757:SF2">
    <property type="entry name" value="BIOFILM ARCHITECTURE MAINTENANCE PROTEIN MBAA"/>
    <property type="match status" value="1"/>
</dbReference>
<evidence type="ECO:0000256" key="1">
    <source>
        <dbReference type="SAM" id="Coils"/>
    </source>
</evidence>
<dbReference type="Gene3D" id="3.30.450.20">
    <property type="entry name" value="PAS domain"/>
    <property type="match status" value="1"/>
</dbReference>
<dbReference type="PANTHER" id="PTHR44757">
    <property type="entry name" value="DIGUANYLATE CYCLASE DGCP"/>
    <property type="match status" value="1"/>
</dbReference>
<proteinExistence type="predicted"/>
<dbReference type="Gene3D" id="3.30.450.40">
    <property type="match status" value="1"/>
</dbReference>
<dbReference type="Gene3D" id="3.30.70.270">
    <property type="match status" value="1"/>
</dbReference>
<evidence type="ECO:0000259" key="4">
    <source>
        <dbReference type="PROSITE" id="PS50113"/>
    </source>
</evidence>
<dbReference type="Proteomes" id="UP000830115">
    <property type="component" value="Chromosome"/>
</dbReference>
<organism evidence="6 7">
    <name type="scientific">Streptomyces halobius</name>
    <dbReference type="NCBI Taxonomy" id="2879846"/>
    <lineage>
        <taxon>Bacteria</taxon>
        <taxon>Bacillati</taxon>
        <taxon>Actinomycetota</taxon>
        <taxon>Actinomycetes</taxon>
        <taxon>Kitasatosporales</taxon>
        <taxon>Streptomycetaceae</taxon>
        <taxon>Streptomyces</taxon>
    </lineage>
</organism>
<feature type="domain" description="GGDEF" evidence="5">
    <location>
        <begin position="422"/>
        <end position="553"/>
    </location>
</feature>
<dbReference type="SMART" id="SM00065">
    <property type="entry name" value="GAF"/>
    <property type="match status" value="1"/>
</dbReference>
<dbReference type="Pfam" id="PF13188">
    <property type="entry name" value="PAS_8"/>
    <property type="match status" value="1"/>
</dbReference>
<dbReference type="InterPro" id="IPR029787">
    <property type="entry name" value="Nucleotide_cyclase"/>
</dbReference>
<keyword evidence="6" id="KW-0808">Transferase</keyword>
<evidence type="ECO:0000313" key="7">
    <source>
        <dbReference type="Proteomes" id="UP000830115"/>
    </source>
</evidence>
<dbReference type="CDD" id="cd01949">
    <property type="entry name" value="GGDEF"/>
    <property type="match status" value="1"/>
</dbReference>
<dbReference type="SUPFAM" id="SSF55785">
    <property type="entry name" value="PYP-like sensor domain (PAS domain)"/>
    <property type="match status" value="1"/>
</dbReference>
<dbReference type="InterPro" id="IPR000014">
    <property type="entry name" value="PAS"/>
</dbReference>